<dbReference type="AlphaFoldDB" id="A0A4R5KD67"/>
<dbReference type="CDD" id="cd03467">
    <property type="entry name" value="Rieske"/>
    <property type="match status" value="1"/>
</dbReference>
<accession>A0A4R5KD67</accession>
<dbReference type="Gene3D" id="2.102.10.10">
    <property type="entry name" value="Rieske [2Fe-2S] iron-sulphur domain"/>
    <property type="match status" value="1"/>
</dbReference>
<dbReference type="Proteomes" id="UP000295636">
    <property type="component" value="Unassembled WGS sequence"/>
</dbReference>
<dbReference type="PANTHER" id="PTHR21496:SF23">
    <property type="entry name" value="3-PHENYLPROPIONATE_CINNAMIC ACID DIOXYGENASE FERREDOXIN SUBUNIT"/>
    <property type="match status" value="1"/>
</dbReference>
<dbReference type="OrthoDB" id="9795104at2"/>
<evidence type="ECO:0000256" key="2">
    <source>
        <dbReference type="ARBA" id="ARBA00022723"/>
    </source>
</evidence>
<keyword evidence="3" id="KW-0408">Iron</keyword>
<feature type="domain" description="Rieske" evidence="5">
    <location>
        <begin position="3"/>
        <end position="115"/>
    </location>
</feature>
<dbReference type="GO" id="GO:0004497">
    <property type="term" value="F:monooxygenase activity"/>
    <property type="evidence" value="ECO:0007669"/>
    <property type="project" value="UniProtKB-ARBA"/>
</dbReference>
<evidence type="ECO:0000313" key="7">
    <source>
        <dbReference type="Proteomes" id="UP000295636"/>
    </source>
</evidence>
<dbReference type="RefSeq" id="WP_133235125.1">
    <property type="nucleotide sequence ID" value="NZ_SMRT01000020.1"/>
</dbReference>
<protein>
    <submittedName>
        <fullName evidence="6">Rieske (2Fe-2S) protein</fullName>
    </submittedName>
</protein>
<reference evidence="6 7" key="1">
    <citation type="submission" date="2019-03" db="EMBL/GenBank/DDBJ databases">
        <title>This is whole genome sequence of Paenibacillus sp MS74 strain.</title>
        <authorList>
            <person name="Trinh H.N."/>
        </authorList>
    </citation>
    <scope>NUCLEOTIDE SEQUENCE [LARGE SCALE GENOMIC DNA]</scope>
    <source>
        <strain evidence="6 7">MS74</strain>
    </source>
</reference>
<organism evidence="6 7">
    <name type="scientific">Paenibacillus piri</name>
    <dbReference type="NCBI Taxonomy" id="2547395"/>
    <lineage>
        <taxon>Bacteria</taxon>
        <taxon>Bacillati</taxon>
        <taxon>Bacillota</taxon>
        <taxon>Bacilli</taxon>
        <taxon>Bacillales</taxon>
        <taxon>Paenibacillaceae</taxon>
        <taxon>Paenibacillus</taxon>
    </lineage>
</organism>
<dbReference type="SUPFAM" id="SSF50022">
    <property type="entry name" value="ISP domain"/>
    <property type="match status" value="1"/>
</dbReference>
<proteinExistence type="predicted"/>
<gene>
    <name evidence="6" type="ORF">E1757_29785</name>
</gene>
<dbReference type="PROSITE" id="PS51296">
    <property type="entry name" value="RIESKE"/>
    <property type="match status" value="1"/>
</dbReference>
<keyword evidence="4" id="KW-0411">Iron-sulfur</keyword>
<sequence>MAKHIIGSTRELIPGQKKIVSLEGISIGVFNVNGSYYAVKNSCPHQQAPLCVGKVSGTTLPTKPGEFKYGREGEIIRCPWHGWEFDLTNGHSLFDPNRCWVKTYEVEVGQAEEEAPKLETFPVDVEEERVIVTINR</sequence>
<dbReference type="Pfam" id="PF00355">
    <property type="entry name" value="Rieske"/>
    <property type="match status" value="1"/>
</dbReference>
<dbReference type="GO" id="GO:0046872">
    <property type="term" value="F:metal ion binding"/>
    <property type="evidence" value="ECO:0007669"/>
    <property type="project" value="UniProtKB-KW"/>
</dbReference>
<dbReference type="EMBL" id="SMRT01000020">
    <property type="protein sequence ID" value="TDF92575.1"/>
    <property type="molecule type" value="Genomic_DNA"/>
</dbReference>
<evidence type="ECO:0000256" key="4">
    <source>
        <dbReference type="ARBA" id="ARBA00023014"/>
    </source>
</evidence>
<evidence type="ECO:0000256" key="1">
    <source>
        <dbReference type="ARBA" id="ARBA00022714"/>
    </source>
</evidence>
<evidence type="ECO:0000313" key="6">
    <source>
        <dbReference type="EMBL" id="TDF92575.1"/>
    </source>
</evidence>
<keyword evidence="1" id="KW-0001">2Fe-2S</keyword>
<dbReference type="GO" id="GO:0051537">
    <property type="term" value="F:2 iron, 2 sulfur cluster binding"/>
    <property type="evidence" value="ECO:0007669"/>
    <property type="project" value="UniProtKB-KW"/>
</dbReference>
<keyword evidence="2" id="KW-0479">Metal-binding</keyword>
<evidence type="ECO:0000256" key="3">
    <source>
        <dbReference type="ARBA" id="ARBA00023004"/>
    </source>
</evidence>
<dbReference type="GO" id="GO:0016705">
    <property type="term" value="F:oxidoreductase activity, acting on paired donors, with incorporation or reduction of molecular oxygen"/>
    <property type="evidence" value="ECO:0007669"/>
    <property type="project" value="UniProtKB-ARBA"/>
</dbReference>
<name>A0A4R5KD67_9BACL</name>
<comment type="caution">
    <text evidence="6">The sequence shown here is derived from an EMBL/GenBank/DDBJ whole genome shotgun (WGS) entry which is preliminary data.</text>
</comment>
<dbReference type="InterPro" id="IPR036922">
    <property type="entry name" value="Rieske_2Fe-2S_sf"/>
</dbReference>
<dbReference type="InterPro" id="IPR017941">
    <property type="entry name" value="Rieske_2Fe-2S"/>
</dbReference>
<dbReference type="PANTHER" id="PTHR21496">
    <property type="entry name" value="FERREDOXIN-RELATED"/>
    <property type="match status" value="1"/>
</dbReference>
<evidence type="ECO:0000259" key="5">
    <source>
        <dbReference type="PROSITE" id="PS51296"/>
    </source>
</evidence>
<keyword evidence="7" id="KW-1185">Reference proteome</keyword>